<feature type="transmembrane region" description="Helical" evidence="1">
    <location>
        <begin position="242"/>
        <end position="263"/>
    </location>
</feature>
<dbReference type="EMBL" id="JACHKA010000001">
    <property type="protein sequence ID" value="MBB5987233.1"/>
    <property type="molecule type" value="Genomic_DNA"/>
</dbReference>
<feature type="transmembrane region" description="Helical" evidence="1">
    <location>
        <begin position="80"/>
        <end position="102"/>
    </location>
</feature>
<proteinExistence type="predicted"/>
<protein>
    <submittedName>
        <fullName evidence="3">Fucose 4-O-acetylase-like acetyltransferase</fullName>
    </submittedName>
</protein>
<dbReference type="Pfam" id="PF01757">
    <property type="entry name" value="Acyl_transf_3"/>
    <property type="match status" value="1"/>
</dbReference>
<name>A0ABR6NL57_9SPHN</name>
<evidence type="ECO:0000259" key="2">
    <source>
        <dbReference type="Pfam" id="PF01757"/>
    </source>
</evidence>
<feature type="transmembrane region" description="Helical" evidence="1">
    <location>
        <begin position="164"/>
        <end position="181"/>
    </location>
</feature>
<feature type="transmembrane region" description="Helical" evidence="1">
    <location>
        <begin position="187"/>
        <end position="204"/>
    </location>
</feature>
<dbReference type="RefSeq" id="WP_184155644.1">
    <property type="nucleotide sequence ID" value="NZ_JACHKA010000001.1"/>
</dbReference>
<feature type="domain" description="Acyltransferase 3" evidence="2">
    <location>
        <begin position="24"/>
        <end position="307"/>
    </location>
</feature>
<keyword evidence="1" id="KW-0472">Membrane</keyword>
<keyword evidence="4" id="KW-1185">Reference proteome</keyword>
<feature type="transmembrane region" description="Helical" evidence="1">
    <location>
        <begin position="275"/>
        <end position="294"/>
    </location>
</feature>
<accession>A0ABR6NL57</accession>
<sequence length="335" mass="35311">MSGGSSKRMTGEARAGTAASARLDWVDALKGLGIIAVVAGHVWTRGAVRDGIYAFHMPFFFILSGYTAQHRPWGALLRSCARGLGLPFLGFSLLLLAADFAIEGARGVRPIFPDWGTGLATILLAPETLRGPFTILWFIPCLFVSRLVWNGVIAGARPAASPRVAGLMAGVLALSFLLPAMTAHSPLALLSVPGAVLLMWAGGLWRLRDPLASPVLVASALTTVIVFAWFPPINMKVGDLGWPVLSLAGAFAVTVALAALVRGLPRPALASLGWVGRRSLTVMYAHVAFIHYLSPYASKAVLLPLALGASLALDALIRQSSVGRRLLLGEPGNAR</sequence>
<organism evidence="3 4">
    <name type="scientific">Sphingobium lignivorans</name>
    <dbReference type="NCBI Taxonomy" id="2735886"/>
    <lineage>
        <taxon>Bacteria</taxon>
        <taxon>Pseudomonadati</taxon>
        <taxon>Pseudomonadota</taxon>
        <taxon>Alphaproteobacteria</taxon>
        <taxon>Sphingomonadales</taxon>
        <taxon>Sphingomonadaceae</taxon>
        <taxon>Sphingobium</taxon>
    </lineage>
</organism>
<dbReference type="Proteomes" id="UP001138540">
    <property type="component" value="Unassembled WGS sequence"/>
</dbReference>
<evidence type="ECO:0000313" key="3">
    <source>
        <dbReference type="EMBL" id="MBB5987233.1"/>
    </source>
</evidence>
<dbReference type="InterPro" id="IPR052734">
    <property type="entry name" value="Nod_factor_acetyltransferase"/>
</dbReference>
<evidence type="ECO:0000313" key="4">
    <source>
        <dbReference type="Proteomes" id="UP001138540"/>
    </source>
</evidence>
<keyword evidence="1" id="KW-0812">Transmembrane</keyword>
<feature type="transmembrane region" description="Helical" evidence="1">
    <location>
        <begin position="133"/>
        <end position="152"/>
    </location>
</feature>
<dbReference type="InterPro" id="IPR002656">
    <property type="entry name" value="Acyl_transf_3_dom"/>
</dbReference>
<dbReference type="PANTHER" id="PTHR37312:SF1">
    <property type="entry name" value="MEMBRANE-BOUND ACYLTRANSFERASE YKRP-RELATED"/>
    <property type="match status" value="1"/>
</dbReference>
<feature type="transmembrane region" description="Helical" evidence="1">
    <location>
        <begin position="300"/>
        <end position="317"/>
    </location>
</feature>
<reference evidence="3 4" key="1">
    <citation type="submission" date="2020-08" db="EMBL/GenBank/DDBJ databases">
        <title>Exploring microbial biodiversity for novel pathways involved in the catabolism of aromatic compounds derived from lignin.</title>
        <authorList>
            <person name="Elkins J."/>
        </authorList>
    </citation>
    <scope>NUCLEOTIDE SEQUENCE [LARGE SCALE GENOMIC DNA]</scope>
    <source>
        <strain evidence="3 4">B1D3A</strain>
    </source>
</reference>
<feature type="transmembrane region" description="Helical" evidence="1">
    <location>
        <begin position="211"/>
        <end position="230"/>
    </location>
</feature>
<keyword evidence="1" id="KW-1133">Transmembrane helix</keyword>
<comment type="caution">
    <text evidence="3">The sequence shown here is derived from an EMBL/GenBank/DDBJ whole genome shotgun (WGS) entry which is preliminary data.</text>
</comment>
<dbReference type="PANTHER" id="PTHR37312">
    <property type="entry name" value="MEMBRANE-BOUND ACYLTRANSFERASE YKRP-RELATED"/>
    <property type="match status" value="1"/>
</dbReference>
<gene>
    <name evidence="3" type="ORF">HNP60_003207</name>
</gene>
<evidence type="ECO:0000256" key="1">
    <source>
        <dbReference type="SAM" id="Phobius"/>
    </source>
</evidence>